<dbReference type="Pfam" id="PF23366">
    <property type="entry name" value="Beta-prop_HVO_0234"/>
    <property type="match status" value="1"/>
</dbReference>
<sequence>MDEDISIDEKRVYGAKAGRTVAFVAAGAGLVRVDVSGDLVGGFGLERRGAVASVAARDGALAVAAEGDVLIGDGEETGFGPASAVGFDPEGALVAAGSGRVARLADDGWTTLSAVEDVRAIDGDLLAAEGGVFRLDGTRVGLADVRDVSTVGVPLAATADGLYKLGNGWMDALDGDFRVVACDGERAHAAASDALYERERVDGEWTEVPLPVAEPVAGIGYGESTYLVSGEGTFLVAGEDGWRARSLGVRDVRGLAVL</sequence>
<dbReference type="RefSeq" id="WP_276303225.1">
    <property type="nucleotide sequence ID" value="NZ_CP119992.1"/>
</dbReference>
<reference evidence="2 3" key="1">
    <citation type="journal article" date="2019" name="Int. J. Syst. Evol. Microbiol.">
        <title>The Global Catalogue of Microorganisms (GCM) 10K type strain sequencing project: providing services to taxonomists for standard genome sequencing and annotation.</title>
        <authorList>
            <consortium name="The Broad Institute Genomics Platform"/>
            <consortium name="The Broad Institute Genome Sequencing Center for Infectious Disease"/>
            <person name="Wu L."/>
            <person name="Ma J."/>
        </authorList>
    </citation>
    <scope>NUCLEOTIDE SEQUENCE [LARGE SCALE GENOMIC DNA]</scope>
    <source>
        <strain evidence="2 3">PSR21</strain>
    </source>
</reference>
<comment type="caution">
    <text evidence="2">The sequence shown here is derived from an EMBL/GenBank/DDBJ whole genome shotgun (WGS) entry which is preliminary data.</text>
</comment>
<organism evidence="2 3">
    <name type="scientific">Halomarina halobia</name>
    <dbReference type="NCBI Taxonomy" id="3033386"/>
    <lineage>
        <taxon>Archaea</taxon>
        <taxon>Methanobacteriati</taxon>
        <taxon>Methanobacteriota</taxon>
        <taxon>Stenosarchaea group</taxon>
        <taxon>Halobacteria</taxon>
        <taxon>Halobacteriales</taxon>
        <taxon>Natronomonadaceae</taxon>
        <taxon>Halomarina</taxon>
    </lineage>
</organism>
<feature type="domain" description="HVO-0234-like beta-propeller" evidence="1">
    <location>
        <begin position="6"/>
        <end position="257"/>
    </location>
</feature>
<dbReference type="GeneID" id="79315799"/>
<dbReference type="Proteomes" id="UP001596547">
    <property type="component" value="Unassembled WGS sequence"/>
</dbReference>
<accession>A0ABD6AB80</accession>
<evidence type="ECO:0000259" key="1">
    <source>
        <dbReference type="Pfam" id="PF23366"/>
    </source>
</evidence>
<dbReference type="InterPro" id="IPR056505">
    <property type="entry name" value="Beta-prop_HVO_0234"/>
</dbReference>
<name>A0ABD6AB80_9EURY</name>
<evidence type="ECO:0000313" key="2">
    <source>
        <dbReference type="EMBL" id="MFC7317528.1"/>
    </source>
</evidence>
<evidence type="ECO:0000313" key="3">
    <source>
        <dbReference type="Proteomes" id="UP001596547"/>
    </source>
</evidence>
<keyword evidence="3" id="KW-1185">Reference proteome</keyword>
<gene>
    <name evidence="2" type="ORF">ACFQPE_12120</name>
</gene>
<dbReference type="EMBL" id="JBHTBF010000002">
    <property type="protein sequence ID" value="MFC7317528.1"/>
    <property type="molecule type" value="Genomic_DNA"/>
</dbReference>
<proteinExistence type="predicted"/>
<protein>
    <recommendedName>
        <fullName evidence="1">HVO-0234-like beta-propeller domain-containing protein</fullName>
    </recommendedName>
</protein>
<dbReference type="AlphaFoldDB" id="A0ABD6AB80"/>